<proteinExistence type="predicted"/>
<comment type="subcellular location">
    <subcellularLocation>
        <location evidence="1">Cell inner membrane</location>
        <topology evidence="1">Multi-pass membrane protein</topology>
    </subcellularLocation>
</comment>
<dbReference type="Proteomes" id="UP001500218">
    <property type="component" value="Unassembled WGS sequence"/>
</dbReference>
<feature type="transmembrane region" description="Helical" evidence="7">
    <location>
        <begin position="341"/>
        <end position="361"/>
    </location>
</feature>
<name>A0ABN2LC39_9ACTN</name>
<evidence type="ECO:0000256" key="7">
    <source>
        <dbReference type="SAM" id="Phobius"/>
    </source>
</evidence>
<keyword evidence="5 7" id="KW-1133">Transmembrane helix</keyword>
<dbReference type="InterPro" id="IPR036259">
    <property type="entry name" value="MFS_trans_sf"/>
</dbReference>
<dbReference type="CDD" id="cd06173">
    <property type="entry name" value="MFS_MefA_like"/>
    <property type="match status" value="1"/>
</dbReference>
<gene>
    <name evidence="8" type="ORF">GCM10009682_02070</name>
</gene>
<sequence length="442" mass="46252">MRFVAGRGLAALADQFLLFAIPLLVYKTTGSVAASGLVFLIEWLPRVLFVPVAGVLADRIDGYKLYVGADSVRALLAMGAFAAVQAWPGASVVTLSILAASMSLASAQAYIAMETTLPRFVPPEHMVRAQSVIQGTEQASTVLGPAVAAAGAALLGTVDLLLATGVLFALTTVNVVTLRSTLRRAVTNEEPTSLRSVVAGVAEGARTLFKLPAMVGLVGLTMMVNLMVGVGMATSAAITTGTFGKSDGFFAVLSFAEGLLSLLIFFVIPKLSQHVTSLVAILGAFVVICLGGLTIGQASSFGQFVIGYVLLIGTVGVLNVFIRAERIKRIPREHLGKTIGLIVLLNQASLPVSGLVVATFAKAHGAQAVMTGSVVGAVLVAASLLPLVLKLRYSDAHFDPSPHHRRHRPVRGRHRLHGSRRDVYRYTRTDGDAAAAPAGNPD</sequence>
<comment type="caution">
    <text evidence="8">The sequence shown here is derived from an EMBL/GenBank/DDBJ whole genome shotgun (WGS) entry which is preliminary data.</text>
</comment>
<dbReference type="InterPro" id="IPR011701">
    <property type="entry name" value="MFS"/>
</dbReference>
<reference evidence="8 9" key="1">
    <citation type="journal article" date="2019" name="Int. J. Syst. Evol. Microbiol.">
        <title>The Global Catalogue of Microorganisms (GCM) 10K type strain sequencing project: providing services to taxonomists for standard genome sequencing and annotation.</title>
        <authorList>
            <consortium name="The Broad Institute Genomics Platform"/>
            <consortium name="The Broad Institute Genome Sequencing Center for Infectious Disease"/>
            <person name="Wu L."/>
            <person name="Ma J."/>
        </authorList>
    </citation>
    <scope>NUCLEOTIDE SEQUENCE [LARGE SCALE GENOMIC DNA]</scope>
    <source>
        <strain evidence="8 9">JCM 13250</strain>
    </source>
</reference>
<dbReference type="PANTHER" id="PTHR23513">
    <property type="entry name" value="INTEGRAL MEMBRANE EFFLUX PROTEIN-RELATED"/>
    <property type="match status" value="1"/>
</dbReference>
<feature type="transmembrane region" description="Helical" evidence="7">
    <location>
        <begin position="275"/>
        <end position="295"/>
    </location>
</feature>
<feature type="transmembrane region" description="Helical" evidence="7">
    <location>
        <begin position="9"/>
        <end position="26"/>
    </location>
</feature>
<evidence type="ECO:0000256" key="6">
    <source>
        <dbReference type="ARBA" id="ARBA00023136"/>
    </source>
</evidence>
<evidence type="ECO:0000256" key="5">
    <source>
        <dbReference type="ARBA" id="ARBA00022989"/>
    </source>
</evidence>
<dbReference type="Gene3D" id="1.20.1250.20">
    <property type="entry name" value="MFS general substrate transporter like domains"/>
    <property type="match status" value="1"/>
</dbReference>
<dbReference type="RefSeq" id="WP_344125185.1">
    <property type="nucleotide sequence ID" value="NZ_BAAALT010000003.1"/>
</dbReference>
<evidence type="ECO:0000256" key="3">
    <source>
        <dbReference type="ARBA" id="ARBA00022475"/>
    </source>
</evidence>
<accession>A0ABN2LC39</accession>
<dbReference type="PANTHER" id="PTHR23513:SF9">
    <property type="entry name" value="ENTEROBACTIN EXPORTER ENTS"/>
    <property type="match status" value="1"/>
</dbReference>
<keyword evidence="9" id="KW-1185">Reference proteome</keyword>
<feature type="transmembrane region" description="Helical" evidence="7">
    <location>
        <begin position="249"/>
        <end position="268"/>
    </location>
</feature>
<evidence type="ECO:0000313" key="8">
    <source>
        <dbReference type="EMBL" id="GAA1783579.1"/>
    </source>
</evidence>
<feature type="transmembrane region" description="Helical" evidence="7">
    <location>
        <begin position="215"/>
        <end position="237"/>
    </location>
</feature>
<dbReference type="Pfam" id="PF07690">
    <property type="entry name" value="MFS_1"/>
    <property type="match status" value="1"/>
</dbReference>
<evidence type="ECO:0000256" key="4">
    <source>
        <dbReference type="ARBA" id="ARBA00022692"/>
    </source>
</evidence>
<evidence type="ECO:0000256" key="2">
    <source>
        <dbReference type="ARBA" id="ARBA00022448"/>
    </source>
</evidence>
<protein>
    <submittedName>
        <fullName evidence="8">MFS transporter</fullName>
    </submittedName>
</protein>
<feature type="transmembrane region" description="Helical" evidence="7">
    <location>
        <begin position="32"/>
        <end position="53"/>
    </location>
</feature>
<feature type="transmembrane region" description="Helical" evidence="7">
    <location>
        <begin position="367"/>
        <end position="389"/>
    </location>
</feature>
<evidence type="ECO:0000313" key="9">
    <source>
        <dbReference type="Proteomes" id="UP001500218"/>
    </source>
</evidence>
<keyword evidence="4 7" id="KW-0812">Transmembrane</keyword>
<keyword evidence="6 7" id="KW-0472">Membrane</keyword>
<organism evidence="8 9">
    <name type="scientific">Luedemannella flava</name>
    <dbReference type="NCBI Taxonomy" id="349316"/>
    <lineage>
        <taxon>Bacteria</taxon>
        <taxon>Bacillati</taxon>
        <taxon>Actinomycetota</taxon>
        <taxon>Actinomycetes</taxon>
        <taxon>Micromonosporales</taxon>
        <taxon>Micromonosporaceae</taxon>
        <taxon>Luedemannella</taxon>
    </lineage>
</organism>
<feature type="transmembrane region" description="Helical" evidence="7">
    <location>
        <begin position="301"/>
        <end position="321"/>
    </location>
</feature>
<keyword evidence="3" id="KW-1003">Cell membrane</keyword>
<dbReference type="EMBL" id="BAAALT010000003">
    <property type="protein sequence ID" value="GAA1783579.1"/>
    <property type="molecule type" value="Genomic_DNA"/>
</dbReference>
<feature type="transmembrane region" description="Helical" evidence="7">
    <location>
        <begin position="160"/>
        <end position="178"/>
    </location>
</feature>
<evidence type="ECO:0000256" key="1">
    <source>
        <dbReference type="ARBA" id="ARBA00004429"/>
    </source>
</evidence>
<keyword evidence="2" id="KW-0813">Transport</keyword>
<dbReference type="SUPFAM" id="SSF103473">
    <property type="entry name" value="MFS general substrate transporter"/>
    <property type="match status" value="1"/>
</dbReference>